<evidence type="ECO:0000256" key="7">
    <source>
        <dbReference type="SAM" id="Phobius"/>
    </source>
</evidence>
<evidence type="ECO:0000256" key="5">
    <source>
        <dbReference type="ARBA" id="ARBA00023136"/>
    </source>
</evidence>
<evidence type="ECO:0000256" key="1">
    <source>
        <dbReference type="ARBA" id="ARBA00004308"/>
    </source>
</evidence>
<evidence type="ECO:0000256" key="3">
    <source>
        <dbReference type="ARBA" id="ARBA00007691"/>
    </source>
</evidence>
<evidence type="ECO:0000256" key="2">
    <source>
        <dbReference type="ARBA" id="ARBA00004555"/>
    </source>
</evidence>
<protein>
    <recommendedName>
        <fullName evidence="10">Protein FAM198B</fullName>
    </recommendedName>
</protein>
<reference evidence="8 9" key="1">
    <citation type="submission" date="2024-04" db="EMBL/GenBank/DDBJ databases">
        <authorList>
            <person name="Waldvogel A.-M."/>
            <person name="Schoenle A."/>
        </authorList>
    </citation>
    <scope>NUCLEOTIDE SEQUENCE [LARGE SCALE GENOMIC DNA]</scope>
</reference>
<keyword evidence="7" id="KW-0812">Transmembrane</keyword>
<dbReference type="PANTHER" id="PTHR15905:SF1">
    <property type="entry name" value="GOLGI-ASSOCIATED KINASE 1B"/>
    <property type="match status" value="1"/>
</dbReference>
<evidence type="ECO:0000313" key="9">
    <source>
        <dbReference type="Proteomes" id="UP001497482"/>
    </source>
</evidence>
<dbReference type="Pfam" id="PF15051">
    <property type="entry name" value="FAM198"/>
    <property type="match status" value="1"/>
</dbReference>
<proteinExistence type="inferred from homology"/>
<name>A0AAV2MIJ2_KNICA</name>
<keyword evidence="9" id="KW-1185">Reference proteome</keyword>
<feature type="transmembrane region" description="Helical" evidence="7">
    <location>
        <begin position="21"/>
        <end position="42"/>
    </location>
</feature>
<dbReference type="AlphaFoldDB" id="A0AAV2MIJ2"/>
<comment type="subcellular location">
    <subcellularLocation>
        <location evidence="1">Endomembrane system</location>
    </subcellularLocation>
    <subcellularLocation>
        <location evidence="2">Golgi apparatus</location>
    </subcellularLocation>
</comment>
<feature type="region of interest" description="Disordered" evidence="6">
    <location>
        <begin position="50"/>
        <end position="74"/>
    </location>
</feature>
<dbReference type="Proteomes" id="UP001497482">
    <property type="component" value="Chromosome 8"/>
</dbReference>
<dbReference type="InterPro" id="IPR029207">
    <property type="entry name" value="FAM198"/>
</dbReference>
<accession>A0AAV2MIJ2</accession>
<dbReference type="PANTHER" id="PTHR15905">
    <property type="entry name" value="GOLGI-ASSOCIATED KINASE 1B-RELATED"/>
    <property type="match status" value="1"/>
</dbReference>
<evidence type="ECO:0000256" key="6">
    <source>
        <dbReference type="SAM" id="MobiDB-lite"/>
    </source>
</evidence>
<dbReference type="GO" id="GO:0005794">
    <property type="term" value="C:Golgi apparatus"/>
    <property type="evidence" value="ECO:0007669"/>
    <property type="project" value="UniProtKB-SubCell"/>
</dbReference>
<keyword evidence="7" id="KW-1133">Transmembrane helix</keyword>
<gene>
    <name evidence="8" type="ORF">KC01_LOCUS39174</name>
</gene>
<evidence type="ECO:0000313" key="8">
    <source>
        <dbReference type="EMBL" id="CAL1612886.1"/>
    </source>
</evidence>
<organism evidence="8 9">
    <name type="scientific">Knipowitschia caucasica</name>
    <name type="common">Caucasian dwarf goby</name>
    <name type="synonym">Pomatoschistus caucasicus</name>
    <dbReference type="NCBI Taxonomy" id="637954"/>
    <lineage>
        <taxon>Eukaryota</taxon>
        <taxon>Metazoa</taxon>
        <taxon>Chordata</taxon>
        <taxon>Craniata</taxon>
        <taxon>Vertebrata</taxon>
        <taxon>Euteleostomi</taxon>
        <taxon>Actinopterygii</taxon>
        <taxon>Neopterygii</taxon>
        <taxon>Teleostei</taxon>
        <taxon>Neoteleostei</taxon>
        <taxon>Acanthomorphata</taxon>
        <taxon>Gobiaria</taxon>
        <taxon>Gobiiformes</taxon>
        <taxon>Gobioidei</taxon>
        <taxon>Gobiidae</taxon>
        <taxon>Gobiinae</taxon>
        <taxon>Knipowitschia</taxon>
    </lineage>
</organism>
<comment type="similarity">
    <text evidence="3">Belongs to the GASK family.</text>
</comment>
<evidence type="ECO:0000256" key="4">
    <source>
        <dbReference type="ARBA" id="ARBA00023034"/>
    </source>
</evidence>
<sequence length="458" mass="50788">MGKCGCFPLLKLVKTFRRSRLLKKAVIVASVCALYLVLVAGFSSRNAAGAAGAQEEHPGHTRGPALRKKDPEALPAAAPTRSNVVYITLKAKRLQAAGVGATVRPQLRRRQHAKTQTEPFTRDFLEREVNRTFADAVLPASQSHDVEVERVGTRDSVSSIRIYSQKPPPWLTPADVYAMRFLADAKVLRVGEVARGSLLVFSDGGAAPGRTQRGDAVCQGRCGLLLSSADSAEVLAFHLDRVLLLNRTLPTVCRTVAFARDSCVVQLWDTSPLSPVRLTWSQYQLSLKHSCWLQGHAPVLCSSVHHHEWSRLALFDFLLQIHRRLDPGCCGFRPQPQDECSPSGCVGERDLLLGHLHHRTEAPRQLIFTHNHGDFTRQLHNLDFRLLEGITQLPAAAVAVLRSGRLRERLLQSLFMDQTFWESRGGRAGIDSLIEVLERRAKALLSYMHTHGLTPTPM</sequence>
<keyword evidence="5 7" id="KW-0472">Membrane</keyword>
<keyword evidence="4" id="KW-0333">Golgi apparatus</keyword>
<dbReference type="EMBL" id="OZ035830">
    <property type="protein sequence ID" value="CAL1612886.1"/>
    <property type="molecule type" value="Genomic_DNA"/>
</dbReference>
<evidence type="ECO:0008006" key="10">
    <source>
        <dbReference type="Google" id="ProtNLM"/>
    </source>
</evidence>